<evidence type="ECO:0000313" key="4">
    <source>
        <dbReference type="Proteomes" id="UP001359559"/>
    </source>
</evidence>
<dbReference type="AlphaFoldDB" id="A0AAN9PLU7"/>
<dbReference type="InterPro" id="IPR001611">
    <property type="entry name" value="Leu-rich_rpt"/>
</dbReference>
<dbReference type="FunFam" id="3.80.10.10:FF:000383">
    <property type="entry name" value="Leucine-rich repeat receptor protein kinase EMS1"/>
    <property type="match status" value="1"/>
</dbReference>
<keyword evidence="1" id="KW-0433">Leucine-rich repeat</keyword>
<dbReference type="PANTHER" id="PTHR48054:SF82">
    <property type="entry name" value="LRR RECEPTOR-LIKE SERINE_THREONINE-PROTEIN KINASE FLS2"/>
    <property type="match status" value="1"/>
</dbReference>
<reference evidence="3 4" key="1">
    <citation type="submission" date="2024-01" db="EMBL/GenBank/DDBJ databases">
        <title>The genomes of 5 underutilized Papilionoideae crops provide insights into root nodulation and disease resistance.</title>
        <authorList>
            <person name="Yuan L."/>
        </authorList>
    </citation>
    <scope>NUCLEOTIDE SEQUENCE [LARGE SCALE GENOMIC DNA]</scope>
    <source>
        <strain evidence="3">LY-2023</strain>
        <tissue evidence="3">Leaf</tissue>
    </source>
</reference>
<dbReference type="EMBL" id="JAYKXN010000003">
    <property type="protein sequence ID" value="KAK7302658.1"/>
    <property type="molecule type" value="Genomic_DNA"/>
</dbReference>
<dbReference type="Proteomes" id="UP001359559">
    <property type="component" value="Unassembled WGS sequence"/>
</dbReference>
<dbReference type="SUPFAM" id="SSF52058">
    <property type="entry name" value="L domain-like"/>
    <property type="match status" value="1"/>
</dbReference>
<evidence type="ECO:0000313" key="3">
    <source>
        <dbReference type="EMBL" id="KAK7302658.1"/>
    </source>
</evidence>
<dbReference type="Gene3D" id="3.80.10.10">
    <property type="entry name" value="Ribonuclease Inhibitor"/>
    <property type="match status" value="1"/>
</dbReference>
<proteinExistence type="predicted"/>
<accession>A0AAN9PLU7</accession>
<dbReference type="Pfam" id="PF00560">
    <property type="entry name" value="LRR_1"/>
    <property type="match status" value="3"/>
</dbReference>
<protein>
    <submittedName>
        <fullName evidence="3">Uncharacterized protein</fullName>
    </submittedName>
</protein>
<sequence length="302" mass="33850">MLCSLKAFVGSVDKMMPGKSCSTPTLQNLFNGSKLNNVNWERVGMPVLQGLLIHMIIDSQEPATEHEEEVEMDFTFYKSASARKRTATAEEKERALNTTKAFERLIHSIGFWENEKARLDYRPVHMNTLDDECQMGEIPVELSKYSQLKIIDFSLNCLNGTIPDELGELENLEQLIAWFNGFEAKIPPKLGQCKNLKDLILNNNHLSGGIPIELFNCSNLEWISLISNELIGEIPPVFGLLIRLAVLQLGNNNLTGEIPAELPKVVATIMHLAISTIHQQAEAEQADDEISNKKTQCFLLSL</sequence>
<name>A0AAN9PLU7_CLITE</name>
<dbReference type="PANTHER" id="PTHR48054">
    <property type="entry name" value="RECEPTOR KINASE-LIKE PROTEIN XA21"/>
    <property type="match status" value="1"/>
</dbReference>
<comment type="caution">
    <text evidence="3">The sequence shown here is derived from an EMBL/GenBank/DDBJ whole genome shotgun (WGS) entry which is preliminary data.</text>
</comment>
<evidence type="ECO:0000256" key="2">
    <source>
        <dbReference type="ARBA" id="ARBA00022737"/>
    </source>
</evidence>
<dbReference type="InterPro" id="IPR052592">
    <property type="entry name" value="LRR-RLK"/>
</dbReference>
<keyword evidence="4" id="KW-1185">Reference proteome</keyword>
<organism evidence="3 4">
    <name type="scientific">Clitoria ternatea</name>
    <name type="common">Butterfly pea</name>
    <dbReference type="NCBI Taxonomy" id="43366"/>
    <lineage>
        <taxon>Eukaryota</taxon>
        <taxon>Viridiplantae</taxon>
        <taxon>Streptophyta</taxon>
        <taxon>Embryophyta</taxon>
        <taxon>Tracheophyta</taxon>
        <taxon>Spermatophyta</taxon>
        <taxon>Magnoliopsida</taxon>
        <taxon>eudicotyledons</taxon>
        <taxon>Gunneridae</taxon>
        <taxon>Pentapetalae</taxon>
        <taxon>rosids</taxon>
        <taxon>fabids</taxon>
        <taxon>Fabales</taxon>
        <taxon>Fabaceae</taxon>
        <taxon>Papilionoideae</taxon>
        <taxon>50 kb inversion clade</taxon>
        <taxon>NPAAA clade</taxon>
        <taxon>indigoferoid/millettioid clade</taxon>
        <taxon>Phaseoleae</taxon>
        <taxon>Clitoria</taxon>
    </lineage>
</organism>
<gene>
    <name evidence="3" type="ORF">RJT34_13551</name>
</gene>
<evidence type="ECO:0000256" key="1">
    <source>
        <dbReference type="ARBA" id="ARBA00022614"/>
    </source>
</evidence>
<keyword evidence="2" id="KW-0677">Repeat</keyword>
<dbReference type="InterPro" id="IPR032675">
    <property type="entry name" value="LRR_dom_sf"/>
</dbReference>